<sequence>MGKRKRKHQKPSFPWMVEEKNLFIAKTGNEIVTDAGWEKISFEEARKLFSPETFQEWYELFLENTDISEILSESNVDIDLDDESAIDNFLQRSNWTPKQVNLVVAKAIYKSHAWVRALLISTPDVEEPYFQNYEMEAIRLGVQLRKYIKEDIPVINDCKNAVRHLHGKYALIGWQPRNCVTAAHNLKISQTTKVYNELLWDEDWVDEEDCSGD</sequence>
<proteinExistence type="predicted"/>
<evidence type="ECO:0000313" key="1">
    <source>
        <dbReference type="EMBL" id="ACC80907.1"/>
    </source>
</evidence>
<name>B2J7H2_NOSP7</name>
<dbReference type="Proteomes" id="UP000001191">
    <property type="component" value="Chromosome"/>
</dbReference>
<protein>
    <submittedName>
        <fullName evidence="1">Uncharacterized protein</fullName>
    </submittedName>
</protein>
<evidence type="ECO:0000313" key="2">
    <source>
        <dbReference type="Proteomes" id="UP000001191"/>
    </source>
</evidence>
<dbReference type="eggNOG" id="ENOG5032HFC">
    <property type="taxonomic scope" value="Bacteria"/>
</dbReference>
<dbReference type="STRING" id="63737.Npun_R2332"/>
<dbReference type="AlphaFoldDB" id="B2J7H2"/>
<keyword evidence="2" id="KW-1185">Reference proteome</keyword>
<dbReference type="EMBL" id="CP001037">
    <property type="protein sequence ID" value="ACC80907.1"/>
    <property type="molecule type" value="Genomic_DNA"/>
</dbReference>
<accession>B2J7H2</accession>
<reference evidence="1 2" key="2">
    <citation type="journal article" date="2013" name="Plant Physiol.">
        <title>A Nostoc punctiforme Sugar Transporter Necessary to Establish a Cyanobacterium-Plant Symbiosis.</title>
        <authorList>
            <person name="Ekman M."/>
            <person name="Picossi S."/>
            <person name="Campbell E.L."/>
            <person name="Meeks J.C."/>
            <person name="Flores E."/>
        </authorList>
    </citation>
    <scope>NUCLEOTIDE SEQUENCE [LARGE SCALE GENOMIC DNA]</scope>
    <source>
        <strain evidence="2">ATCC 29133 / PCC 73102</strain>
    </source>
</reference>
<dbReference type="KEGG" id="npu:Npun_R2332"/>
<gene>
    <name evidence="1" type="ordered locus">Npun_R2332</name>
</gene>
<organism evidence="1 2">
    <name type="scientific">Nostoc punctiforme (strain ATCC 29133 / PCC 73102)</name>
    <dbReference type="NCBI Taxonomy" id="63737"/>
    <lineage>
        <taxon>Bacteria</taxon>
        <taxon>Bacillati</taxon>
        <taxon>Cyanobacteriota</taxon>
        <taxon>Cyanophyceae</taxon>
        <taxon>Nostocales</taxon>
        <taxon>Nostocaceae</taxon>
        <taxon>Nostoc</taxon>
    </lineage>
</organism>
<dbReference type="HOGENOM" id="CLU_1293239_0_0_3"/>
<reference evidence="2" key="1">
    <citation type="submission" date="2008-04" db="EMBL/GenBank/DDBJ databases">
        <title>Complete sequence of chromosome of Nostoc punctiforme ATCC 29133.</title>
        <authorList>
            <consortium name="US DOE Joint Genome Institute"/>
            <person name="Copeland A."/>
            <person name="Lucas S."/>
            <person name="Lapidus A."/>
            <person name="Glavina del Rio T."/>
            <person name="Dalin E."/>
            <person name="Tice H."/>
            <person name="Pitluck S."/>
            <person name="Chain P."/>
            <person name="Malfatti S."/>
            <person name="Shin M."/>
            <person name="Vergez L."/>
            <person name="Schmutz J."/>
            <person name="Larimer F."/>
            <person name="Land M."/>
            <person name="Hauser L."/>
            <person name="Kyrpides N."/>
            <person name="Kim E."/>
            <person name="Meeks J.C."/>
            <person name="Elhai J."/>
            <person name="Campbell E.L."/>
            <person name="Thiel T."/>
            <person name="Longmire J."/>
            <person name="Potts M."/>
            <person name="Atlas R."/>
        </authorList>
    </citation>
    <scope>NUCLEOTIDE SEQUENCE [LARGE SCALE GENOMIC DNA]</scope>
    <source>
        <strain evidence="2">ATCC 29133 / PCC 73102</strain>
    </source>
</reference>
<dbReference type="EnsemblBacteria" id="ACC80907">
    <property type="protein sequence ID" value="ACC80907"/>
    <property type="gene ID" value="Npun_R2332"/>
</dbReference>
<dbReference type="OrthoDB" id="482376at2"/>